<evidence type="ECO:0000313" key="2">
    <source>
        <dbReference type="EMBL" id="NWB84323.1"/>
    </source>
</evidence>
<dbReference type="EMBL" id="JACAQA010000003">
    <property type="protein sequence ID" value="NWB84323.1"/>
    <property type="molecule type" value="Genomic_DNA"/>
</dbReference>
<name>A0A7Y7WN02_9PSED</name>
<gene>
    <name evidence="2" type="ORF">HX830_05455</name>
</gene>
<dbReference type="PANTHER" id="PTHR22617">
    <property type="entry name" value="CHEMOTAXIS SENSOR HISTIDINE KINASE-RELATED"/>
    <property type="match status" value="1"/>
</dbReference>
<dbReference type="PANTHER" id="PTHR22617:SF41">
    <property type="entry name" value="CHEMOTAXIS SIGNAL TRANSDUCTION SYSTEM ADAPTOR PROTEIN CHEW"/>
    <property type="match status" value="1"/>
</dbReference>
<dbReference type="SUPFAM" id="SSF50341">
    <property type="entry name" value="CheW-like"/>
    <property type="match status" value="1"/>
</dbReference>
<dbReference type="Pfam" id="PF01584">
    <property type="entry name" value="CheW"/>
    <property type="match status" value="1"/>
</dbReference>
<dbReference type="InterPro" id="IPR002545">
    <property type="entry name" value="CheW-lke_dom"/>
</dbReference>
<evidence type="ECO:0000313" key="3">
    <source>
        <dbReference type="Proteomes" id="UP000522864"/>
    </source>
</evidence>
<reference evidence="2 3" key="1">
    <citation type="submission" date="2020-04" db="EMBL/GenBank/DDBJ databases">
        <title>Molecular characterization of pseudomonads from Agaricus bisporus reveal novel blotch 2 pathogens in Western Europe.</title>
        <authorList>
            <person name="Taparia T."/>
            <person name="Krijger M."/>
            <person name="Haynes E."/>
            <person name="Elpinstone J.G."/>
            <person name="Noble R."/>
            <person name="Van Der Wolf J."/>
        </authorList>
    </citation>
    <scope>NUCLEOTIDE SEQUENCE [LARGE SCALE GENOMIC DNA]</scope>
    <source>
        <strain evidence="2 3">G9001</strain>
    </source>
</reference>
<dbReference type="GO" id="GO:0007165">
    <property type="term" value="P:signal transduction"/>
    <property type="evidence" value="ECO:0007669"/>
    <property type="project" value="InterPro"/>
</dbReference>
<protein>
    <submittedName>
        <fullName evidence="2">Chemotaxis protein CheW</fullName>
    </submittedName>
</protein>
<dbReference type="GO" id="GO:0006935">
    <property type="term" value="P:chemotaxis"/>
    <property type="evidence" value="ECO:0007669"/>
    <property type="project" value="InterPro"/>
</dbReference>
<proteinExistence type="predicted"/>
<dbReference type="Proteomes" id="UP000522864">
    <property type="component" value="Unassembled WGS sequence"/>
</dbReference>
<comment type="caution">
    <text evidence="2">The sequence shown here is derived from an EMBL/GenBank/DDBJ whole genome shotgun (WGS) entry which is preliminary data.</text>
</comment>
<dbReference type="Gene3D" id="2.40.50.180">
    <property type="entry name" value="CheA-289, Domain 4"/>
    <property type="match status" value="1"/>
</dbReference>
<evidence type="ECO:0000259" key="1">
    <source>
        <dbReference type="PROSITE" id="PS50851"/>
    </source>
</evidence>
<dbReference type="AlphaFoldDB" id="A0A7Y7WN02"/>
<dbReference type="GO" id="GO:0005829">
    <property type="term" value="C:cytosol"/>
    <property type="evidence" value="ECO:0007669"/>
    <property type="project" value="TreeGrafter"/>
</dbReference>
<dbReference type="PROSITE" id="PS50851">
    <property type="entry name" value="CHEW"/>
    <property type="match status" value="1"/>
</dbReference>
<dbReference type="Gene3D" id="2.30.30.40">
    <property type="entry name" value="SH3 Domains"/>
    <property type="match status" value="1"/>
</dbReference>
<organism evidence="2 3">
    <name type="scientific">Pseudomonas gingeri</name>
    <dbReference type="NCBI Taxonomy" id="117681"/>
    <lineage>
        <taxon>Bacteria</taxon>
        <taxon>Pseudomonadati</taxon>
        <taxon>Pseudomonadota</taxon>
        <taxon>Gammaproteobacteria</taxon>
        <taxon>Pseudomonadales</taxon>
        <taxon>Pseudomonadaceae</taxon>
        <taxon>Pseudomonas</taxon>
    </lineage>
</organism>
<sequence>MYDLSFWLLLATVPGNAALDKDLAELAASMYEMAKLATRLNDKRQSLDSTIIGQVSAAAPPPPMPNRYYLFFILRDQAFAMSTSNIYGVVEASQLVTKPRLPTKPRKAIKLHGTLVPVIDLGAQLGEQPIEIGRNTTIVIVEMPLDDHMQMIDMIVDAVGKVEKIPSWDIQPRETFDSKTYNDLTLGTIMVDNHRVTLLDIGQGLLTNDFVIL</sequence>
<feature type="domain" description="CheW-like" evidence="1">
    <location>
        <begin position="66"/>
        <end position="210"/>
    </location>
</feature>
<dbReference type="InterPro" id="IPR036061">
    <property type="entry name" value="CheW-like_dom_sf"/>
</dbReference>
<accession>A0A7Y7WN02</accession>
<dbReference type="RefSeq" id="WP_177099220.1">
    <property type="nucleotide sequence ID" value="NZ_JACAQA010000003.1"/>
</dbReference>
<dbReference type="InterPro" id="IPR039315">
    <property type="entry name" value="CheW"/>
</dbReference>